<protein>
    <submittedName>
        <fullName evidence="9">EmrB/QacA subfamily drug resistance transporter</fullName>
    </submittedName>
</protein>
<evidence type="ECO:0000256" key="1">
    <source>
        <dbReference type="ARBA" id="ARBA00004651"/>
    </source>
</evidence>
<sequence>MSTTTVVDNPPDTTDDAATTDGTAAAATTASTPYRWRWIVLATILIAEIMDLVDATIVNIAAPSIRANLGGSESAMQWMLAGYTLAFAIGLITFGRLGDLVGRRRLFVIGALGFTVASAVCGFATSPELLIGSRVAQGLLGAVMIPQGFAILKSIFPSDELGKAFAMFGPVMGLSAVAGPILAGVLIDANWFDAGWRTIFFINVPIGIAALVGALKFMPEVKTPGASRLDTAGVLLVSLASGLLIYPLVQGRELGWPLWTILMLAGSIVVFALFGWRERRSGNPVIDPSLFRNRGYVAGLGVITTFFLAMNGFMLVFNLFTQLGLHYSPLKAGLAMVPFSLGIAIGAPLSGGLLAPKLGRKALQLGVAVMTVAMAGVWFTLHTYGDATTIWNLVPATLATGIGAGLVFAPLFDIILASIDDQAAGSASGVLTAMQQYGGAIGVAVIGTVFFQLLPSHAFLGATKTSVLVAIGLFVVSLAVTFLLPKRAREGEVSHG</sequence>
<evidence type="ECO:0000259" key="8">
    <source>
        <dbReference type="PROSITE" id="PS50850"/>
    </source>
</evidence>
<feature type="transmembrane region" description="Helical" evidence="7">
    <location>
        <begin position="362"/>
        <end position="381"/>
    </location>
</feature>
<dbReference type="InterPro" id="IPR011701">
    <property type="entry name" value="MFS"/>
</dbReference>
<dbReference type="AlphaFoldDB" id="A0A4Q7WPK7"/>
<dbReference type="CDD" id="cd17321">
    <property type="entry name" value="MFS_MMR_MDR_like"/>
    <property type="match status" value="1"/>
</dbReference>
<accession>A0A4Q7WPK7</accession>
<keyword evidence="3" id="KW-1003">Cell membrane</keyword>
<dbReference type="EMBL" id="SHKR01000014">
    <property type="protein sequence ID" value="RZU12174.1"/>
    <property type="molecule type" value="Genomic_DNA"/>
</dbReference>
<dbReference type="PANTHER" id="PTHR42718:SF39">
    <property type="entry name" value="ACTINORHODIN TRANSPORTER-RELATED"/>
    <property type="match status" value="1"/>
</dbReference>
<feature type="transmembrane region" description="Helical" evidence="7">
    <location>
        <begin position="393"/>
        <end position="416"/>
    </location>
</feature>
<dbReference type="InterPro" id="IPR036259">
    <property type="entry name" value="MFS_trans_sf"/>
</dbReference>
<dbReference type="Gene3D" id="1.20.1720.10">
    <property type="entry name" value="Multidrug resistance protein D"/>
    <property type="match status" value="1"/>
</dbReference>
<feature type="transmembrane region" description="Helical" evidence="7">
    <location>
        <begin position="466"/>
        <end position="484"/>
    </location>
</feature>
<organism evidence="9 10">
    <name type="scientific">Kribbella rubisoli</name>
    <dbReference type="NCBI Taxonomy" id="3075929"/>
    <lineage>
        <taxon>Bacteria</taxon>
        <taxon>Bacillati</taxon>
        <taxon>Actinomycetota</taxon>
        <taxon>Actinomycetes</taxon>
        <taxon>Propionibacteriales</taxon>
        <taxon>Kribbellaceae</taxon>
        <taxon>Kribbella</taxon>
    </lineage>
</organism>
<keyword evidence="5 7" id="KW-1133">Transmembrane helix</keyword>
<feature type="transmembrane region" description="Helical" evidence="7">
    <location>
        <begin position="255"/>
        <end position="276"/>
    </location>
</feature>
<dbReference type="GO" id="GO:0005886">
    <property type="term" value="C:plasma membrane"/>
    <property type="evidence" value="ECO:0007669"/>
    <property type="project" value="UniProtKB-SubCell"/>
</dbReference>
<feature type="transmembrane region" description="Helical" evidence="7">
    <location>
        <begin position="199"/>
        <end position="217"/>
    </location>
</feature>
<reference evidence="9 10" key="1">
    <citation type="journal article" date="2015" name="Stand. Genomic Sci.">
        <title>Genomic Encyclopedia of Bacterial and Archaeal Type Strains, Phase III: the genomes of soil and plant-associated and newly described type strains.</title>
        <authorList>
            <person name="Whitman W.B."/>
            <person name="Woyke T."/>
            <person name="Klenk H.P."/>
            <person name="Zhou Y."/>
            <person name="Lilburn T.G."/>
            <person name="Beck B.J."/>
            <person name="De Vos P."/>
            <person name="Vandamme P."/>
            <person name="Eisen J.A."/>
            <person name="Garrity G."/>
            <person name="Hugenholtz P."/>
            <person name="Kyrpides N.C."/>
        </authorList>
    </citation>
    <scope>NUCLEOTIDE SEQUENCE [LARGE SCALE GENOMIC DNA]</scope>
    <source>
        <strain evidence="9 10">VKM Ac-2540</strain>
    </source>
</reference>
<feature type="transmembrane region" description="Helical" evidence="7">
    <location>
        <begin position="74"/>
        <end position="94"/>
    </location>
</feature>
<keyword evidence="10" id="KW-1185">Reference proteome</keyword>
<dbReference type="Gene3D" id="1.20.1250.20">
    <property type="entry name" value="MFS general substrate transporter like domains"/>
    <property type="match status" value="1"/>
</dbReference>
<keyword evidence="2" id="KW-0813">Transport</keyword>
<name>A0A4Q7WPK7_9ACTN</name>
<comment type="subcellular location">
    <subcellularLocation>
        <location evidence="1">Cell membrane</location>
        <topology evidence="1">Multi-pass membrane protein</topology>
    </subcellularLocation>
</comment>
<dbReference type="NCBIfam" id="TIGR00711">
    <property type="entry name" value="efflux_EmrB"/>
    <property type="match status" value="1"/>
</dbReference>
<feature type="transmembrane region" description="Helical" evidence="7">
    <location>
        <begin position="106"/>
        <end position="125"/>
    </location>
</feature>
<dbReference type="Pfam" id="PF07690">
    <property type="entry name" value="MFS_1"/>
    <property type="match status" value="1"/>
</dbReference>
<dbReference type="PROSITE" id="PS50850">
    <property type="entry name" value="MFS"/>
    <property type="match status" value="1"/>
</dbReference>
<comment type="caution">
    <text evidence="9">The sequence shown here is derived from an EMBL/GenBank/DDBJ whole genome shotgun (WGS) entry which is preliminary data.</text>
</comment>
<evidence type="ECO:0000313" key="10">
    <source>
        <dbReference type="Proteomes" id="UP000292027"/>
    </source>
</evidence>
<evidence type="ECO:0000256" key="4">
    <source>
        <dbReference type="ARBA" id="ARBA00022692"/>
    </source>
</evidence>
<feature type="transmembrane region" description="Helical" evidence="7">
    <location>
        <begin position="131"/>
        <end position="152"/>
    </location>
</feature>
<feature type="transmembrane region" description="Helical" evidence="7">
    <location>
        <begin position="332"/>
        <end position="355"/>
    </location>
</feature>
<proteinExistence type="predicted"/>
<evidence type="ECO:0000256" key="3">
    <source>
        <dbReference type="ARBA" id="ARBA00022475"/>
    </source>
</evidence>
<evidence type="ECO:0000256" key="5">
    <source>
        <dbReference type="ARBA" id="ARBA00022989"/>
    </source>
</evidence>
<evidence type="ECO:0000313" key="9">
    <source>
        <dbReference type="EMBL" id="RZU12174.1"/>
    </source>
</evidence>
<keyword evidence="4 7" id="KW-0812">Transmembrane</keyword>
<dbReference type="Proteomes" id="UP000292027">
    <property type="component" value="Unassembled WGS sequence"/>
</dbReference>
<dbReference type="PANTHER" id="PTHR42718">
    <property type="entry name" value="MAJOR FACILITATOR SUPERFAMILY MULTIDRUG TRANSPORTER MFSC"/>
    <property type="match status" value="1"/>
</dbReference>
<feature type="transmembrane region" description="Helical" evidence="7">
    <location>
        <begin position="164"/>
        <end position="187"/>
    </location>
</feature>
<dbReference type="InterPro" id="IPR020846">
    <property type="entry name" value="MFS_dom"/>
</dbReference>
<gene>
    <name evidence="9" type="ORF">EV645_5437</name>
</gene>
<dbReference type="GO" id="GO:0022857">
    <property type="term" value="F:transmembrane transporter activity"/>
    <property type="evidence" value="ECO:0007669"/>
    <property type="project" value="InterPro"/>
</dbReference>
<keyword evidence="6 7" id="KW-0472">Membrane</keyword>
<feature type="transmembrane region" description="Helical" evidence="7">
    <location>
        <begin position="296"/>
        <end position="320"/>
    </location>
</feature>
<feature type="domain" description="Major facilitator superfamily (MFS) profile" evidence="8">
    <location>
        <begin position="40"/>
        <end position="489"/>
    </location>
</feature>
<feature type="transmembrane region" description="Helical" evidence="7">
    <location>
        <begin position="229"/>
        <end position="249"/>
    </location>
</feature>
<dbReference type="OrthoDB" id="7375466at2"/>
<evidence type="ECO:0000256" key="6">
    <source>
        <dbReference type="ARBA" id="ARBA00023136"/>
    </source>
</evidence>
<feature type="transmembrane region" description="Helical" evidence="7">
    <location>
        <begin position="437"/>
        <end position="454"/>
    </location>
</feature>
<dbReference type="RefSeq" id="WP_130446794.1">
    <property type="nucleotide sequence ID" value="NZ_SHKR01000014.1"/>
</dbReference>
<feature type="transmembrane region" description="Helical" evidence="7">
    <location>
        <begin position="38"/>
        <end position="62"/>
    </location>
</feature>
<evidence type="ECO:0000256" key="7">
    <source>
        <dbReference type="SAM" id="Phobius"/>
    </source>
</evidence>
<dbReference type="SUPFAM" id="SSF103473">
    <property type="entry name" value="MFS general substrate transporter"/>
    <property type="match status" value="1"/>
</dbReference>
<evidence type="ECO:0000256" key="2">
    <source>
        <dbReference type="ARBA" id="ARBA00022448"/>
    </source>
</evidence>
<dbReference type="InterPro" id="IPR004638">
    <property type="entry name" value="EmrB-like"/>
</dbReference>